<reference evidence="6" key="1">
    <citation type="submission" date="2017-10" db="EMBL/GenBank/DDBJ databases">
        <title>Rapid genome shrinkage in a self-fertile nematode reveals novel sperm competition proteins.</title>
        <authorList>
            <person name="Yin D."/>
            <person name="Schwarz E.M."/>
            <person name="Thomas C.G."/>
            <person name="Felde R.L."/>
            <person name="Korf I.F."/>
            <person name="Cutter A.D."/>
            <person name="Schartner C.M."/>
            <person name="Ralston E.J."/>
            <person name="Meyer B.J."/>
            <person name="Haag E.S."/>
        </authorList>
    </citation>
    <scope>NUCLEOTIDE SEQUENCE [LARGE SCALE GENOMIC DNA]</scope>
    <source>
        <strain evidence="6">JU1422</strain>
    </source>
</reference>
<protein>
    <recommendedName>
        <fullName evidence="4">CENP-V/GFA domain-containing protein</fullName>
    </recommendedName>
</protein>
<evidence type="ECO:0000313" key="6">
    <source>
        <dbReference type="Proteomes" id="UP000230233"/>
    </source>
</evidence>
<dbReference type="Gene3D" id="2.170.150.70">
    <property type="match status" value="1"/>
</dbReference>
<dbReference type="InterPro" id="IPR011057">
    <property type="entry name" value="Mss4-like_sf"/>
</dbReference>
<feature type="domain" description="CENP-V/GFA" evidence="4">
    <location>
        <begin position="6"/>
        <end position="118"/>
    </location>
</feature>
<evidence type="ECO:0000259" key="4">
    <source>
        <dbReference type="PROSITE" id="PS51891"/>
    </source>
</evidence>
<proteinExistence type="inferred from homology"/>
<gene>
    <name evidence="5" type="primary">Cni-F25B4.8</name>
    <name evidence="5" type="synonym">Cnig_chr_I.g128</name>
    <name evidence="5" type="ORF">B9Z55_000128</name>
</gene>
<dbReference type="PANTHER" id="PTHR28620:SF1">
    <property type="entry name" value="CENP-V_GFA DOMAIN-CONTAINING PROTEIN"/>
    <property type="match status" value="1"/>
</dbReference>
<dbReference type="EMBL" id="PDUG01000001">
    <property type="protein sequence ID" value="PIC50341.1"/>
    <property type="molecule type" value="Genomic_DNA"/>
</dbReference>
<dbReference type="Pfam" id="PF04828">
    <property type="entry name" value="GFA"/>
    <property type="match status" value="1"/>
</dbReference>
<evidence type="ECO:0000256" key="3">
    <source>
        <dbReference type="ARBA" id="ARBA00022833"/>
    </source>
</evidence>
<organism evidence="5 6">
    <name type="scientific">Caenorhabditis nigoni</name>
    <dbReference type="NCBI Taxonomy" id="1611254"/>
    <lineage>
        <taxon>Eukaryota</taxon>
        <taxon>Metazoa</taxon>
        <taxon>Ecdysozoa</taxon>
        <taxon>Nematoda</taxon>
        <taxon>Chromadorea</taxon>
        <taxon>Rhabditida</taxon>
        <taxon>Rhabditina</taxon>
        <taxon>Rhabditomorpha</taxon>
        <taxon>Rhabditoidea</taxon>
        <taxon>Rhabditidae</taxon>
        <taxon>Peloderinae</taxon>
        <taxon>Caenorhabditis</taxon>
    </lineage>
</organism>
<accession>A0A2G5VF84</accession>
<dbReference type="GO" id="GO:0046872">
    <property type="term" value="F:metal ion binding"/>
    <property type="evidence" value="ECO:0007669"/>
    <property type="project" value="UniProtKB-KW"/>
</dbReference>
<evidence type="ECO:0000313" key="5">
    <source>
        <dbReference type="EMBL" id="PIC50341.1"/>
    </source>
</evidence>
<name>A0A2G5VF84_9PELO</name>
<dbReference type="InterPro" id="IPR052355">
    <property type="entry name" value="CENP-V-like"/>
</dbReference>
<dbReference type="OrthoDB" id="2993351at2759"/>
<dbReference type="PROSITE" id="PS51891">
    <property type="entry name" value="CENP_V_GFA"/>
    <property type="match status" value="1"/>
</dbReference>
<dbReference type="AlphaFoldDB" id="A0A2G5VF84"/>
<keyword evidence="6" id="KW-1185">Reference proteome</keyword>
<comment type="caution">
    <text evidence="5">The sequence shown here is derived from an EMBL/GenBank/DDBJ whole genome shotgun (WGS) entry which is preliminary data.</text>
</comment>
<dbReference type="InterPro" id="IPR006913">
    <property type="entry name" value="CENP-V/GFA"/>
</dbReference>
<dbReference type="STRING" id="1611254.A0A2G5VF84"/>
<evidence type="ECO:0000256" key="2">
    <source>
        <dbReference type="ARBA" id="ARBA00022723"/>
    </source>
</evidence>
<dbReference type="SUPFAM" id="SSF51316">
    <property type="entry name" value="Mss4-like"/>
    <property type="match status" value="1"/>
</dbReference>
<evidence type="ECO:0000256" key="1">
    <source>
        <dbReference type="ARBA" id="ARBA00005495"/>
    </source>
</evidence>
<sequence length="129" mass="14647">MSEVQHFGSCHCGAVKWTFTGPEVLDGCRCNCTVCNKKQNHHCIIKSDRFKLLEGEDKITTYRFNTGVAQHKFCSICGVQSFYHPRSNPDAVAIMPHCIDGNTLKDVKWTYFDGQEWEKAMEKKSPAAQ</sequence>
<dbReference type="Proteomes" id="UP000230233">
    <property type="component" value="Chromosome I"/>
</dbReference>
<dbReference type="PANTHER" id="PTHR28620">
    <property type="entry name" value="CENTROMERE PROTEIN V"/>
    <property type="match status" value="1"/>
</dbReference>
<keyword evidence="2" id="KW-0479">Metal-binding</keyword>
<comment type="similarity">
    <text evidence="1">Belongs to the Gfa family.</text>
</comment>
<keyword evidence="3" id="KW-0862">Zinc</keyword>
<dbReference type="GO" id="GO:0016846">
    <property type="term" value="F:carbon-sulfur lyase activity"/>
    <property type="evidence" value="ECO:0007669"/>
    <property type="project" value="InterPro"/>
</dbReference>